<dbReference type="InterPro" id="IPR005302">
    <property type="entry name" value="MoCF_Sase_C"/>
</dbReference>
<feature type="domain" description="MOSC" evidence="2">
    <location>
        <begin position="258"/>
        <end position="405"/>
    </location>
</feature>
<dbReference type="PROSITE" id="PS51340">
    <property type="entry name" value="MOSC"/>
    <property type="match status" value="2"/>
</dbReference>
<dbReference type="Pfam" id="PF03473">
    <property type="entry name" value="MOSC"/>
    <property type="match status" value="3"/>
</dbReference>
<evidence type="ECO:0000313" key="3">
    <source>
        <dbReference type="Proteomes" id="UP000504617"/>
    </source>
</evidence>
<accession>A0A6I9Y752</accession>
<dbReference type="GO" id="GO:0008940">
    <property type="term" value="F:nitrate reductase activity"/>
    <property type="evidence" value="ECO:0007669"/>
    <property type="project" value="TreeGrafter"/>
</dbReference>
<dbReference type="GO" id="GO:0042126">
    <property type="term" value="P:nitrate metabolic process"/>
    <property type="evidence" value="ECO:0007669"/>
    <property type="project" value="TreeGrafter"/>
</dbReference>
<dbReference type="RefSeq" id="XP_013914580.1">
    <property type="nucleotide sequence ID" value="XM_014059105.1"/>
</dbReference>
<evidence type="ECO:0000313" key="4">
    <source>
        <dbReference type="RefSeq" id="XP_013914580.1"/>
    </source>
</evidence>
<feature type="transmembrane region" description="Helical" evidence="1">
    <location>
        <begin position="426"/>
        <end position="448"/>
    </location>
</feature>
<keyword evidence="3" id="KW-1185">Reference proteome</keyword>
<dbReference type="InterPro" id="IPR005303">
    <property type="entry name" value="MOCOS_middle"/>
</dbReference>
<sequence length="644" mass="72551">MKTAGGSKPTRQVFMQNNKVGRDLEGLFGRAPAPLSGLRNVEGTGSSACPKRAALKIFRPATALFLHGFVRVVAMTGSRSFSLTKLGLSPLPVSAALAVLVTLGMAAAWYWRWRDRRRPLRLKQVGTVSGLFIYPIKSCRGVAVQQAEVTKLGLRDGDLRDRCWLVIKEDGHMVTARQEPRLVLVSINNQNGYLTLSAPEMKDCHIPVRLSTKNPVRDCRIFGFDVQGRDCGEDAAQWITAYLKSEPYRLVCFEPNMVPRNSKDLMEPFRPTDKIAYSDCSPVMLLSEASLEELNSRMEKKVQIHNFRPSILVTGCGPHEEDTWNDIIIGSAQMRGTMACPRCILTTVDPDTGIIDRKEPLNTLKSYRLCEPSEKHIYKSSPLFGWYFGVDKTGTLKVGDHVYKIMCVVLSNCSKLWNEMFTTEDCILLCHFVMLCGSLRQIPIFMIINGRHFLYLFLKVAYAEASPLLLISEASLDDLNTRLEKKASITIFRPNIVIKGCSPYEEVSIIIIIILFYLFVSHLYYFYKQSSGNIQHTSSSYFIDNNNPVKWVVLKENDDSWIDILIGTVKLKGKMSCPRCIFTAVDPETGIIGEKEVLKTLKSYRKCDPSEEHDYKSNPPFGWLYGVEETGTLEVGDPVYKIIS</sequence>
<dbReference type="GO" id="GO:0030170">
    <property type="term" value="F:pyridoxal phosphate binding"/>
    <property type="evidence" value="ECO:0007669"/>
    <property type="project" value="InterPro"/>
</dbReference>
<feature type="domain" description="MOSC" evidence="2">
    <location>
        <begin position="440"/>
        <end position="642"/>
    </location>
</feature>
<dbReference type="SUPFAM" id="SSF141673">
    <property type="entry name" value="MOSC N-terminal domain-like"/>
    <property type="match status" value="1"/>
</dbReference>
<keyword evidence="1" id="KW-1133">Transmembrane helix</keyword>
<keyword evidence="1" id="KW-0472">Membrane</keyword>
<reference evidence="4" key="1">
    <citation type="submission" date="2025-08" db="UniProtKB">
        <authorList>
            <consortium name="RefSeq"/>
        </authorList>
    </citation>
    <scope>IDENTIFICATION</scope>
</reference>
<feature type="transmembrane region" description="Helical" evidence="1">
    <location>
        <begin position="93"/>
        <end position="111"/>
    </location>
</feature>
<proteinExistence type="predicted"/>
<dbReference type="KEGG" id="tsr:106543183"/>
<evidence type="ECO:0000256" key="1">
    <source>
        <dbReference type="SAM" id="Phobius"/>
    </source>
</evidence>
<evidence type="ECO:0000259" key="2">
    <source>
        <dbReference type="PROSITE" id="PS51340"/>
    </source>
</evidence>
<protein>
    <submittedName>
        <fullName evidence="4">Mitochondrial amidoxime reducing component 2-like</fullName>
    </submittedName>
</protein>
<dbReference type="GO" id="GO:0030151">
    <property type="term" value="F:molybdenum ion binding"/>
    <property type="evidence" value="ECO:0007669"/>
    <property type="project" value="InterPro"/>
</dbReference>
<dbReference type="Proteomes" id="UP000504617">
    <property type="component" value="Unplaced"/>
</dbReference>
<dbReference type="PANTHER" id="PTHR14237:SF19">
    <property type="entry name" value="MITOCHONDRIAL AMIDOXIME REDUCING COMPONENT 1"/>
    <property type="match status" value="1"/>
</dbReference>
<dbReference type="InterPro" id="IPR011037">
    <property type="entry name" value="Pyrv_Knase-like_insert_dom_sf"/>
</dbReference>
<dbReference type="PANTHER" id="PTHR14237">
    <property type="entry name" value="MOLYBDOPTERIN COFACTOR SULFURASE MOSC"/>
    <property type="match status" value="1"/>
</dbReference>
<dbReference type="GeneID" id="106543183"/>
<keyword evidence="1" id="KW-0812">Transmembrane</keyword>
<dbReference type="GO" id="GO:0043546">
    <property type="term" value="F:molybdopterin cofactor binding"/>
    <property type="evidence" value="ECO:0007669"/>
    <property type="project" value="TreeGrafter"/>
</dbReference>
<organism evidence="3 4">
    <name type="scientific">Thamnophis sirtalis</name>
    <dbReference type="NCBI Taxonomy" id="35019"/>
    <lineage>
        <taxon>Eukaryota</taxon>
        <taxon>Metazoa</taxon>
        <taxon>Chordata</taxon>
        <taxon>Craniata</taxon>
        <taxon>Vertebrata</taxon>
        <taxon>Euteleostomi</taxon>
        <taxon>Lepidosauria</taxon>
        <taxon>Squamata</taxon>
        <taxon>Bifurcata</taxon>
        <taxon>Unidentata</taxon>
        <taxon>Episquamata</taxon>
        <taxon>Toxicofera</taxon>
        <taxon>Serpentes</taxon>
        <taxon>Colubroidea</taxon>
        <taxon>Colubridae</taxon>
        <taxon>Natricinae</taxon>
        <taxon>Thamnophis</taxon>
    </lineage>
</organism>
<gene>
    <name evidence="4" type="primary">LOC106543183</name>
</gene>
<name>A0A6I9Y752_9SAUR</name>
<dbReference type="GO" id="GO:0005743">
    <property type="term" value="C:mitochondrial inner membrane"/>
    <property type="evidence" value="ECO:0007669"/>
    <property type="project" value="TreeGrafter"/>
</dbReference>
<feature type="transmembrane region" description="Helical" evidence="1">
    <location>
        <begin position="507"/>
        <end position="527"/>
    </location>
</feature>
<dbReference type="Pfam" id="PF03476">
    <property type="entry name" value="MOSC_N"/>
    <property type="match status" value="1"/>
</dbReference>
<feature type="transmembrane region" description="Helical" evidence="1">
    <location>
        <begin position="61"/>
        <end position="81"/>
    </location>
</feature>
<dbReference type="SUPFAM" id="SSF50800">
    <property type="entry name" value="PK beta-barrel domain-like"/>
    <property type="match status" value="1"/>
</dbReference>
<dbReference type="AlphaFoldDB" id="A0A6I9Y752"/>
<dbReference type="OrthoDB" id="17255at2759"/>